<protein>
    <submittedName>
        <fullName evidence="1">Uncharacterized protein</fullName>
    </submittedName>
</protein>
<organism evidence="1 2">
    <name type="scientific">Durusdinium trenchii</name>
    <dbReference type="NCBI Taxonomy" id="1381693"/>
    <lineage>
        <taxon>Eukaryota</taxon>
        <taxon>Sar</taxon>
        <taxon>Alveolata</taxon>
        <taxon>Dinophyceae</taxon>
        <taxon>Suessiales</taxon>
        <taxon>Symbiodiniaceae</taxon>
        <taxon>Durusdinium</taxon>
    </lineage>
</organism>
<dbReference type="Proteomes" id="UP001642484">
    <property type="component" value="Unassembled WGS sequence"/>
</dbReference>
<proteinExistence type="predicted"/>
<name>A0ABP0IEI1_9DINO</name>
<evidence type="ECO:0000313" key="1">
    <source>
        <dbReference type="EMBL" id="CAK8999684.1"/>
    </source>
</evidence>
<sequence>MQGCSENLGNGSVGYRWTVCKRTEAVLVQGSILGCNYTFGSGIDQSKFSGVQSRSLYVQPFALEPLDTYIFTVFGQACPRSEKSANCFCGW</sequence>
<dbReference type="EMBL" id="CAXAMN010002447">
    <property type="protein sequence ID" value="CAK8999684.1"/>
    <property type="molecule type" value="Genomic_DNA"/>
</dbReference>
<accession>A0ABP0IEI1</accession>
<keyword evidence="2" id="KW-1185">Reference proteome</keyword>
<reference evidence="1 2" key="1">
    <citation type="submission" date="2024-02" db="EMBL/GenBank/DDBJ databases">
        <authorList>
            <person name="Chen Y."/>
            <person name="Shah S."/>
            <person name="Dougan E. K."/>
            <person name="Thang M."/>
            <person name="Chan C."/>
        </authorList>
    </citation>
    <scope>NUCLEOTIDE SEQUENCE [LARGE SCALE GENOMIC DNA]</scope>
</reference>
<evidence type="ECO:0000313" key="2">
    <source>
        <dbReference type="Proteomes" id="UP001642484"/>
    </source>
</evidence>
<comment type="caution">
    <text evidence="1">The sequence shown here is derived from an EMBL/GenBank/DDBJ whole genome shotgun (WGS) entry which is preliminary data.</text>
</comment>
<gene>
    <name evidence="1" type="ORF">CCMP2556_LOCUS5753</name>
</gene>